<keyword evidence="1" id="KW-1133">Transmembrane helix</keyword>
<keyword evidence="1" id="KW-0472">Membrane</keyword>
<dbReference type="KEGG" id="ppai:E1956_16725"/>
<evidence type="ECO:0000313" key="4">
    <source>
        <dbReference type="Proteomes" id="UP000295727"/>
    </source>
</evidence>
<evidence type="ECO:0000256" key="1">
    <source>
        <dbReference type="SAM" id="Phobius"/>
    </source>
</evidence>
<protein>
    <submittedName>
        <fullName evidence="3">Uncharacterized protein</fullName>
    </submittedName>
</protein>
<reference evidence="3 4" key="1">
    <citation type="submission" date="2019-03" db="EMBL/GenBank/DDBJ databases">
        <title>Paraburkholderia sp. 7MH5, isolated from subtropical forest soil.</title>
        <authorList>
            <person name="Gao Z.-H."/>
            <person name="Qiu L.-H."/>
        </authorList>
    </citation>
    <scope>NUCLEOTIDE SEQUENCE [LARGE SCALE GENOMIC DNA]</scope>
    <source>
        <strain evidence="3 4">7MH5</strain>
    </source>
</reference>
<keyword evidence="2" id="KW-0732">Signal</keyword>
<proteinExistence type="predicted"/>
<name>A0A4P7CSH7_9BURK</name>
<dbReference type="EMBL" id="CP038149">
    <property type="protein sequence ID" value="QBQ98900.1"/>
    <property type="molecule type" value="Genomic_DNA"/>
</dbReference>
<sequence length="65" mass="6720">MFVKTFVTYFLGTAPFPARAGNSPLPAGGMVLALVAVAIALAAVLCASSAASGIDRAMRLSWWFS</sequence>
<feature type="transmembrane region" description="Helical" evidence="1">
    <location>
        <begin position="30"/>
        <end position="51"/>
    </location>
</feature>
<dbReference type="Proteomes" id="UP000295727">
    <property type="component" value="Chromosome 2"/>
</dbReference>
<keyword evidence="1" id="KW-0812">Transmembrane</keyword>
<evidence type="ECO:0000256" key="2">
    <source>
        <dbReference type="SAM" id="SignalP"/>
    </source>
</evidence>
<dbReference type="AlphaFoldDB" id="A0A4P7CSH7"/>
<accession>A0A4P7CSH7</accession>
<evidence type="ECO:0000313" key="3">
    <source>
        <dbReference type="EMBL" id="QBQ98900.1"/>
    </source>
</evidence>
<feature type="chain" id="PRO_5020368463" evidence="2">
    <location>
        <begin position="21"/>
        <end position="65"/>
    </location>
</feature>
<organism evidence="3 4">
    <name type="scientific">Paraburkholderia pallida</name>
    <dbReference type="NCBI Taxonomy" id="2547399"/>
    <lineage>
        <taxon>Bacteria</taxon>
        <taxon>Pseudomonadati</taxon>
        <taxon>Pseudomonadota</taxon>
        <taxon>Betaproteobacteria</taxon>
        <taxon>Burkholderiales</taxon>
        <taxon>Burkholderiaceae</taxon>
        <taxon>Paraburkholderia</taxon>
    </lineage>
</organism>
<gene>
    <name evidence="3" type="ORF">E1956_16725</name>
</gene>
<feature type="signal peptide" evidence="2">
    <location>
        <begin position="1"/>
        <end position="20"/>
    </location>
</feature>
<keyword evidence="4" id="KW-1185">Reference proteome</keyword>
<dbReference type="RefSeq" id="WP_134751139.1">
    <property type="nucleotide sequence ID" value="NZ_CP038149.1"/>
</dbReference>